<dbReference type="Gene3D" id="2.60.60.30">
    <property type="entry name" value="sav2460 like domains"/>
    <property type="match status" value="1"/>
</dbReference>
<accession>A0ABT2BJS7</accession>
<dbReference type="InterPro" id="IPR051324">
    <property type="entry name" value="Stress/Tellurium_Resist"/>
</dbReference>
<dbReference type="PANTHER" id="PTHR32097">
    <property type="entry name" value="CAMP-BINDING PROTEIN 1-RELATED"/>
    <property type="match status" value="1"/>
</dbReference>
<comment type="caution">
    <text evidence="4">The sequence shown here is derived from an EMBL/GenBank/DDBJ whole genome shotgun (WGS) entry which is preliminary data.</text>
</comment>
<dbReference type="InterPro" id="IPR003325">
    <property type="entry name" value="TerD"/>
</dbReference>
<protein>
    <submittedName>
        <fullName evidence="4">TerD family protein</fullName>
    </submittedName>
</protein>
<proteinExistence type="inferred from homology"/>
<dbReference type="RefSeq" id="WP_258856441.1">
    <property type="nucleotide sequence ID" value="NZ_JANUGV010000002.1"/>
</dbReference>
<evidence type="ECO:0000256" key="1">
    <source>
        <dbReference type="ARBA" id="ARBA00008775"/>
    </source>
</evidence>
<dbReference type="EMBL" id="JANUGV010000002">
    <property type="protein sequence ID" value="MCS0608771.1"/>
    <property type="molecule type" value="Genomic_DNA"/>
</dbReference>
<dbReference type="CDD" id="cd06974">
    <property type="entry name" value="TerD_like"/>
    <property type="match status" value="1"/>
</dbReference>
<keyword evidence="2" id="KW-0778">Tellurium resistance</keyword>
<comment type="similarity">
    <text evidence="1">Belongs to the CAPAB/TerDEXZ family.</text>
</comment>
<keyword evidence="5" id="KW-1185">Reference proteome</keyword>
<dbReference type="PANTHER" id="PTHR32097:SF4">
    <property type="entry name" value="GENERAL STRESS PROTEIN 16U"/>
    <property type="match status" value="1"/>
</dbReference>
<organism evidence="4 5">
    <name type="scientific">Massilia solisilvae</name>
    <dbReference type="NCBI Taxonomy" id="1811225"/>
    <lineage>
        <taxon>Bacteria</taxon>
        <taxon>Pseudomonadati</taxon>
        <taxon>Pseudomonadota</taxon>
        <taxon>Betaproteobacteria</taxon>
        <taxon>Burkholderiales</taxon>
        <taxon>Oxalobacteraceae</taxon>
        <taxon>Telluria group</taxon>
        <taxon>Massilia</taxon>
    </lineage>
</organism>
<name>A0ABT2BJS7_9BURK</name>
<feature type="domain" description="TerD" evidence="3">
    <location>
        <begin position="1"/>
        <end position="187"/>
    </location>
</feature>
<evidence type="ECO:0000313" key="5">
    <source>
        <dbReference type="Proteomes" id="UP001205861"/>
    </source>
</evidence>
<gene>
    <name evidence="4" type="ORF">NX773_11400</name>
</gene>
<sequence length="191" mass="20711">MAISLKKGGNVSLTKEDPGVKRVILGLNWEPREAGSIGVDLDGSAFMLRADGKVRDDGDFVFYNNLRSEDGSVERTTDSRIDVASGDDERLEVDLAHVPPDIARIAVAVTIHDPDTPGQTLGMVNHAFLRCLNADTEREIARYELPEDCADQPSMVVGELVRSNGDWQFRAVGQGYRGGLAPLARAYGVNA</sequence>
<reference evidence="4 5" key="1">
    <citation type="submission" date="2022-08" db="EMBL/GenBank/DDBJ databases">
        <title>Reclassification of Massilia species as members of the genera Telluria, Duganella, Pseudoduganella, Mokoshia gen. nov. and Zemynaea gen. nov. using orthogonal and non-orthogonal genome-based approaches.</title>
        <authorList>
            <person name="Bowman J.P."/>
        </authorList>
    </citation>
    <scope>NUCLEOTIDE SEQUENCE [LARGE SCALE GENOMIC DNA]</scope>
    <source>
        <strain evidence="4 5">JCM 31607</strain>
    </source>
</reference>
<evidence type="ECO:0000256" key="2">
    <source>
        <dbReference type="ARBA" id="ARBA00022686"/>
    </source>
</evidence>
<evidence type="ECO:0000313" key="4">
    <source>
        <dbReference type="EMBL" id="MCS0608771.1"/>
    </source>
</evidence>
<evidence type="ECO:0000259" key="3">
    <source>
        <dbReference type="Pfam" id="PF02342"/>
    </source>
</evidence>
<dbReference type="Proteomes" id="UP001205861">
    <property type="component" value="Unassembled WGS sequence"/>
</dbReference>
<dbReference type="Pfam" id="PF02342">
    <property type="entry name" value="TerD"/>
    <property type="match status" value="1"/>
</dbReference>